<protein>
    <recommendedName>
        <fullName evidence="1">Polymerase beta nucleotidyltransferase domain-containing protein</fullName>
    </recommendedName>
</protein>
<dbReference type="OrthoDB" id="3697414at2"/>
<reference evidence="2 3" key="1">
    <citation type="submission" date="2016-11" db="EMBL/GenBank/DDBJ databases">
        <authorList>
            <person name="Jaros S."/>
            <person name="Januszkiewicz K."/>
            <person name="Wedrychowicz H."/>
        </authorList>
    </citation>
    <scope>NUCLEOTIDE SEQUENCE [LARGE SCALE GENOMIC DNA]</scope>
    <source>
        <strain evidence="2 3">DSM 12906</strain>
    </source>
</reference>
<proteinExistence type="predicted"/>
<evidence type="ECO:0000259" key="1">
    <source>
        <dbReference type="Pfam" id="PF18765"/>
    </source>
</evidence>
<accession>A0A1M6F5F9</accession>
<dbReference type="RefSeq" id="WP_073186776.1">
    <property type="nucleotide sequence ID" value="NZ_FQZG01000020.1"/>
</dbReference>
<feature type="domain" description="Polymerase beta nucleotidyltransferase" evidence="1">
    <location>
        <begin position="19"/>
        <end position="98"/>
    </location>
</feature>
<gene>
    <name evidence="2" type="ORF">SAMN02745244_01350</name>
</gene>
<organism evidence="2 3">
    <name type="scientific">Tessaracoccus bendigoensis DSM 12906</name>
    <dbReference type="NCBI Taxonomy" id="1123357"/>
    <lineage>
        <taxon>Bacteria</taxon>
        <taxon>Bacillati</taxon>
        <taxon>Actinomycetota</taxon>
        <taxon>Actinomycetes</taxon>
        <taxon>Propionibacteriales</taxon>
        <taxon>Propionibacteriaceae</taxon>
        <taxon>Tessaracoccus</taxon>
    </lineage>
</organism>
<dbReference type="AlphaFoldDB" id="A0A1M6F5F9"/>
<evidence type="ECO:0000313" key="2">
    <source>
        <dbReference type="EMBL" id="SHI92910.1"/>
    </source>
</evidence>
<keyword evidence="3" id="KW-1185">Reference proteome</keyword>
<evidence type="ECO:0000313" key="3">
    <source>
        <dbReference type="Proteomes" id="UP000184512"/>
    </source>
</evidence>
<dbReference type="Pfam" id="PF18765">
    <property type="entry name" value="Polbeta"/>
    <property type="match status" value="1"/>
</dbReference>
<name>A0A1M6F5F9_9ACTN</name>
<dbReference type="EMBL" id="FQZG01000020">
    <property type="protein sequence ID" value="SHI92910.1"/>
    <property type="molecule type" value="Genomic_DNA"/>
</dbReference>
<dbReference type="InterPro" id="IPR041633">
    <property type="entry name" value="Polbeta"/>
</dbReference>
<sequence length="130" mass="14293">MSRTAELLARIKADPGLEEFCVSQGIDLLVLFGSTVTDPATARDVDLAYLAAGDVSQLDVINAFDERYGDGIDLMDLRRANPIARWEALGPGKILAERVPGTFATQQMAAYGEWNDTREFRELALQVMSQ</sequence>
<dbReference type="STRING" id="1123357.SAMN02745244_01350"/>
<dbReference type="Proteomes" id="UP000184512">
    <property type="component" value="Unassembled WGS sequence"/>
</dbReference>